<name>A0A7S3NNS6_9STRA</name>
<feature type="region of interest" description="Disordered" evidence="1">
    <location>
        <begin position="109"/>
        <end position="143"/>
    </location>
</feature>
<feature type="chain" id="PRO_5030790052" evidence="3">
    <location>
        <begin position="21"/>
        <end position="339"/>
    </location>
</feature>
<evidence type="ECO:0000256" key="3">
    <source>
        <dbReference type="SAM" id="SignalP"/>
    </source>
</evidence>
<evidence type="ECO:0000313" key="4">
    <source>
        <dbReference type="EMBL" id="CAE0372383.1"/>
    </source>
</evidence>
<keyword evidence="2" id="KW-1133">Transmembrane helix</keyword>
<dbReference type="EMBL" id="HBIJ01020114">
    <property type="protein sequence ID" value="CAE0372383.1"/>
    <property type="molecule type" value="Transcribed_RNA"/>
</dbReference>
<proteinExistence type="predicted"/>
<feature type="transmembrane region" description="Helical" evidence="2">
    <location>
        <begin position="280"/>
        <end position="299"/>
    </location>
</feature>
<keyword evidence="2" id="KW-0472">Membrane</keyword>
<feature type="transmembrane region" description="Helical" evidence="2">
    <location>
        <begin position="248"/>
        <end position="268"/>
    </location>
</feature>
<evidence type="ECO:0000256" key="1">
    <source>
        <dbReference type="SAM" id="MobiDB-lite"/>
    </source>
</evidence>
<dbReference type="AlphaFoldDB" id="A0A7S3NNS6"/>
<feature type="transmembrane region" description="Helical" evidence="2">
    <location>
        <begin position="311"/>
        <end position="328"/>
    </location>
</feature>
<sequence length="339" mass="37728">MIQGKIVTMLVCGLLSQALAFQLLLPQSKISVLRREVGGRKLLAAPSSSGKRRRRKVPTKSETVAPKEEESSPPEVRIELPPTPEDLAAVAAEKEKKTNEIDDDIVVEAKQEKESSTGTQIQLPPMPEELKFPQATDDETSESLFPVPTERRVQPKPDGRLSLPRFEAVTKRAAERKREAVENRGNEKKNQNRLETFDRAAYTKIIESDPNADVDPNLIRQNDVDYFSIVLGEGADKFIGIESAYLQIGHAALLPVLFIAAFVVEPAFPLTDAPEIYRSFIKQGLCCIYLINAGVAFVAFQEAKKVAQPPLFWLVKSFFLGGVALNQLRTMEDKTTRNK</sequence>
<accession>A0A7S3NNS6</accession>
<feature type="region of interest" description="Disordered" evidence="1">
    <location>
        <begin position="44"/>
        <end position="82"/>
    </location>
</feature>
<organism evidence="4">
    <name type="scientific">Aureoumbra lagunensis</name>
    <dbReference type="NCBI Taxonomy" id="44058"/>
    <lineage>
        <taxon>Eukaryota</taxon>
        <taxon>Sar</taxon>
        <taxon>Stramenopiles</taxon>
        <taxon>Ochrophyta</taxon>
        <taxon>Pelagophyceae</taxon>
        <taxon>Pelagomonadales</taxon>
        <taxon>Aureoumbra</taxon>
    </lineage>
</organism>
<keyword evidence="3" id="KW-0732">Signal</keyword>
<reference evidence="4" key="1">
    <citation type="submission" date="2021-01" db="EMBL/GenBank/DDBJ databases">
        <authorList>
            <person name="Corre E."/>
            <person name="Pelletier E."/>
            <person name="Niang G."/>
            <person name="Scheremetjew M."/>
            <person name="Finn R."/>
            <person name="Kale V."/>
            <person name="Holt S."/>
            <person name="Cochrane G."/>
            <person name="Meng A."/>
            <person name="Brown T."/>
            <person name="Cohen L."/>
        </authorList>
    </citation>
    <scope>NUCLEOTIDE SEQUENCE</scope>
    <source>
        <strain evidence="4">CCMP1510</strain>
    </source>
</reference>
<keyword evidence="2" id="KW-0812">Transmembrane</keyword>
<gene>
    <name evidence="4" type="ORF">ALAG00032_LOCUS13167</name>
</gene>
<feature type="signal peptide" evidence="3">
    <location>
        <begin position="1"/>
        <end position="20"/>
    </location>
</feature>
<protein>
    <submittedName>
        <fullName evidence="4">Uncharacterized protein</fullName>
    </submittedName>
</protein>
<evidence type="ECO:0000256" key="2">
    <source>
        <dbReference type="SAM" id="Phobius"/>
    </source>
</evidence>